<keyword evidence="12" id="KW-0902">Two-component regulatory system</keyword>
<evidence type="ECO:0000256" key="5">
    <source>
        <dbReference type="ARBA" id="ARBA00017322"/>
    </source>
</evidence>
<accession>A0A7S8IGN9</accession>
<evidence type="ECO:0000256" key="6">
    <source>
        <dbReference type="ARBA" id="ARBA00022485"/>
    </source>
</evidence>
<dbReference type="AlphaFoldDB" id="A0A7S8IGN9"/>
<dbReference type="SMART" id="SM00387">
    <property type="entry name" value="HATPase_c"/>
    <property type="match status" value="1"/>
</dbReference>
<sequence length="374" mass="41381">MTEILHQLNDIAHAVLTAAEASDVEDTLQQIASVGRDLVKCRYAALGVPDGSGSLRYFMTDGMDAATIAHIGHLPHGHGLIGEIMRQRQTLMLEDMSTHPSSVGFPQHHPEMVTFLGVPVILGQQMFGMMYLCDRIDGMPFDSNDRMLIETLAGYAALTIANVEMSTQHQRLKLLEQRETIGMELHDGIIQSLYGLGMQVEIMRQRDTIEGSELDTVIDGLNDTIEDIRSYIMKLRATEKRQTIRQRIEHIKKRLLVPETVDVIINAPDTVPPFPFNVFESIGLIINEALSNAVRHAQATSIYIETQETDDTFIIIIKDNGIGFAPQDVGTNSGSTGLGLRNMRYRARLYGGNIDVDTIAGQGTTVTVTIPLQI</sequence>
<dbReference type="SMART" id="SM00065">
    <property type="entry name" value="GAF"/>
    <property type="match status" value="1"/>
</dbReference>
<dbReference type="GO" id="GO:0046872">
    <property type="term" value="F:metal ion binding"/>
    <property type="evidence" value="ECO:0007669"/>
    <property type="project" value="UniProtKB-KW"/>
</dbReference>
<gene>
    <name evidence="17" type="ORF">G4Y79_11155</name>
</gene>
<dbReference type="Gene3D" id="3.30.565.10">
    <property type="entry name" value="Histidine kinase-like ATPase, C-terminal domain"/>
    <property type="match status" value="1"/>
</dbReference>
<dbReference type="EMBL" id="CP062983">
    <property type="protein sequence ID" value="QPC84897.1"/>
    <property type="molecule type" value="Genomic_DNA"/>
</dbReference>
<keyword evidence="8" id="KW-0808">Transferase</keyword>
<dbReference type="Pfam" id="PF07730">
    <property type="entry name" value="HisKA_3"/>
    <property type="match status" value="1"/>
</dbReference>
<dbReference type="InterPro" id="IPR029016">
    <property type="entry name" value="GAF-like_dom_sf"/>
</dbReference>
<evidence type="ECO:0000313" key="17">
    <source>
        <dbReference type="EMBL" id="QPC84897.1"/>
    </source>
</evidence>
<reference evidence="17 18" key="1">
    <citation type="submission" date="2020-02" db="EMBL/GenBank/DDBJ databases">
        <authorList>
            <person name="Zheng R.K."/>
            <person name="Sun C.M."/>
        </authorList>
    </citation>
    <scope>NUCLEOTIDE SEQUENCE [LARGE SCALE GENOMIC DNA]</scope>
    <source>
        <strain evidence="18">rifampicinis</strain>
    </source>
</reference>
<dbReference type="Gene3D" id="3.30.450.40">
    <property type="match status" value="1"/>
</dbReference>
<dbReference type="PANTHER" id="PTHR24421">
    <property type="entry name" value="NITRATE/NITRITE SENSOR PROTEIN NARX-RELATED"/>
    <property type="match status" value="1"/>
</dbReference>
<dbReference type="GO" id="GO:0051539">
    <property type="term" value="F:4 iron, 4 sulfur cluster binding"/>
    <property type="evidence" value="ECO:0007669"/>
    <property type="project" value="UniProtKB-KW"/>
</dbReference>
<proteinExistence type="predicted"/>
<dbReference type="InterPro" id="IPR003594">
    <property type="entry name" value="HATPase_dom"/>
</dbReference>
<protein>
    <recommendedName>
        <fullName evidence="5">Oxygen sensor histidine kinase NreB</fullName>
        <ecNumber evidence="4">2.7.13.3</ecNumber>
    </recommendedName>
    <alternativeName>
        <fullName evidence="15">Nitrogen regulation protein B</fullName>
    </alternativeName>
</protein>
<dbReference type="InterPro" id="IPR050482">
    <property type="entry name" value="Sensor_HK_TwoCompSys"/>
</dbReference>
<comment type="cofactor">
    <cofactor evidence="2">
        <name>[4Fe-4S] cluster</name>
        <dbReference type="ChEBI" id="CHEBI:49883"/>
    </cofactor>
</comment>
<keyword evidence="18" id="KW-1185">Reference proteome</keyword>
<evidence type="ECO:0000313" key="18">
    <source>
        <dbReference type="Proteomes" id="UP000594468"/>
    </source>
</evidence>
<dbReference type="RefSeq" id="WP_195172960.1">
    <property type="nucleotide sequence ID" value="NZ_CP062983.1"/>
</dbReference>
<dbReference type="EC" id="2.7.13.3" evidence="4"/>
<name>A0A7S8IGN9_9CHLR</name>
<evidence type="ECO:0000259" key="16">
    <source>
        <dbReference type="PROSITE" id="PS50109"/>
    </source>
</evidence>
<dbReference type="SUPFAM" id="SSF55781">
    <property type="entry name" value="GAF domain-like"/>
    <property type="match status" value="1"/>
</dbReference>
<dbReference type="InterPro" id="IPR011712">
    <property type="entry name" value="Sig_transdc_His_kin_sub3_dim/P"/>
</dbReference>
<dbReference type="Pfam" id="PF13185">
    <property type="entry name" value="GAF_2"/>
    <property type="match status" value="1"/>
</dbReference>
<dbReference type="KEGG" id="pmet:G4Y79_11155"/>
<evidence type="ECO:0000256" key="7">
    <source>
        <dbReference type="ARBA" id="ARBA00022490"/>
    </source>
</evidence>
<evidence type="ECO:0000256" key="12">
    <source>
        <dbReference type="ARBA" id="ARBA00023012"/>
    </source>
</evidence>
<dbReference type="InterPro" id="IPR036890">
    <property type="entry name" value="HATPase_C_sf"/>
</dbReference>
<keyword evidence="7" id="KW-0963">Cytoplasm</keyword>
<dbReference type="PRINTS" id="PR00344">
    <property type="entry name" value="BCTRLSENSOR"/>
</dbReference>
<keyword evidence="9" id="KW-0479">Metal-binding</keyword>
<evidence type="ECO:0000256" key="8">
    <source>
        <dbReference type="ARBA" id="ARBA00022679"/>
    </source>
</evidence>
<keyword evidence="10" id="KW-0418">Kinase</keyword>
<evidence type="ECO:0000256" key="13">
    <source>
        <dbReference type="ARBA" id="ARBA00023014"/>
    </source>
</evidence>
<keyword evidence="6" id="KW-0004">4Fe-4S</keyword>
<evidence type="ECO:0000256" key="11">
    <source>
        <dbReference type="ARBA" id="ARBA00023004"/>
    </source>
</evidence>
<evidence type="ECO:0000256" key="2">
    <source>
        <dbReference type="ARBA" id="ARBA00001966"/>
    </source>
</evidence>
<evidence type="ECO:0000256" key="1">
    <source>
        <dbReference type="ARBA" id="ARBA00000085"/>
    </source>
</evidence>
<dbReference type="Pfam" id="PF02518">
    <property type="entry name" value="HATPase_c"/>
    <property type="match status" value="1"/>
</dbReference>
<dbReference type="SUPFAM" id="SSF55874">
    <property type="entry name" value="ATPase domain of HSP90 chaperone/DNA topoisomerase II/histidine kinase"/>
    <property type="match status" value="1"/>
</dbReference>
<evidence type="ECO:0000256" key="14">
    <source>
        <dbReference type="ARBA" id="ARBA00024827"/>
    </source>
</evidence>
<dbReference type="InterPro" id="IPR004358">
    <property type="entry name" value="Sig_transdc_His_kin-like_C"/>
</dbReference>
<keyword evidence="11" id="KW-0408">Iron</keyword>
<dbReference type="CDD" id="cd16917">
    <property type="entry name" value="HATPase_UhpB-NarQ-NarX-like"/>
    <property type="match status" value="1"/>
</dbReference>
<keyword evidence="13" id="KW-0411">Iron-sulfur</keyword>
<organism evidence="17 18">
    <name type="scientific">Phototrophicus methaneseepsis</name>
    <dbReference type="NCBI Taxonomy" id="2710758"/>
    <lineage>
        <taxon>Bacteria</taxon>
        <taxon>Bacillati</taxon>
        <taxon>Chloroflexota</taxon>
        <taxon>Candidatus Thermofontia</taxon>
        <taxon>Phototrophicales</taxon>
        <taxon>Phototrophicaceae</taxon>
        <taxon>Phototrophicus</taxon>
    </lineage>
</organism>
<dbReference type="GO" id="GO:0046983">
    <property type="term" value="F:protein dimerization activity"/>
    <property type="evidence" value="ECO:0007669"/>
    <property type="project" value="InterPro"/>
</dbReference>
<dbReference type="InterPro" id="IPR005467">
    <property type="entry name" value="His_kinase_dom"/>
</dbReference>
<comment type="catalytic activity">
    <reaction evidence="1">
        <text>ATP + protein L-histidine = ADP + protein N-phospho-L-histidine.</text>
        <dbReference type="EC" id="2.7.13.3"/>
    </reaction>
</comment>
<dbReference type="GO" id="GO:0000155">
    <property type="term" value="F:phosphorelay sensor kinase activity"/>
    <property type="evidence" value="ECO:0007669"/>
    <property type="project" value="InterPro"/>
</dbReference>
<dbReference type="InterPro" id="IPR003018">
    <property type="entry name" value="GAF"/>
</dbReference>
<comment type="function">
    <text evidence="14">Member of the two-component regulatory system NreB/NreC involved in the control of dissimilatory nitrate/nitrite reduction in response to oxygen. NreB functions as a direct oxygen sensor histidine kinase which is autophosphorylated, in the absence of oxygen, probably at the conserved histidine residue, and transfers its phosphate group probably to a conserved aspartate residue of NreC. NreB/NreC activates the expression of the nitrate (narGHJI) and nitrite (nir) reductase operons, as well as the putative nitrate transporter gene narT.</text>
</comment>
<evidence type="ECO:0000256" key="4">
    <source>
        <dbReference type="ARBA" id="ARBA00012438"/>
    </source>
</evidence>
<dbReference type="GO" id="GO:0016020">
    <property type="term" value="C:membrane"/>
    <property type="evidence" value="ECO:0007669"/>
    <property type="project" value="InterPro"/>
</dbReference>
<comment type="subcellular location">
    <subcellularLocation>
        <location evidence="3">Cytoplasm</location>
    </subcellularLocation>
</comment>
<dbReference type="PROSITE" id="PS50109">
    <property type="entry name" value="HIS_KIN"/>
    <property type="match status" value="1"/>
</dbReference>
<evidence type="ECO:0000256" key="15">
    <source>
        <dbReference type="ARBA" id="ARBA00030800"/>
    </source>
</evidence>
<dbReference type="GO" id="GO:0005737">
    <property type="term" value="C:cytoplasm"/>
    <property type="evidence" value="ECO:0007669"/>
    <property type="project" value="UniProtKB-SubCell"/>
</dbReference>
<dbReference type="PANTHER" id="PTHR24421:SF61">
    <property type="entry name" value="OXYGEN SENSOR HISTIDINE KINASE NREB"/>
    <property type="match status" value="1"/>
</dbReference>
<feature type="domain" description="Histidine kinase" evidence="16">
    <location>
        <begin position="285"/>
        <end position="374"/>
    </location>
</feature>
<evidence type="ECO:0000256" key="10">
    <source>
        <dbReference type="ARBA" id="ARBA00022777"/>
    </source>
</evidence>
<dbReference type="Proteomes" id="UP000594468">
    <property type="component" value="Chromosome"/>
</dbReference>
<evidence type="ECO:0000256" key="3">
    <source>
        <dbReference type="ARBA" id="ARBA00004496"/>
    </source>
</evidence>
<evidence type="ECO:0000256" key="9">
    <source>
        <dbReference type="ARBA" id="ARBA00022723"/>
    </source>
</evidence>